<dbReference type="HOGENOM" id="CLU_2683832_0_0_3"/>
<dbReference type="AlphaFoldDB" id="F4XY82"/>
<dbReference type="Proteomes" id="UP000003959">
    <property type="component" value="Unassembled WGS sequence"/>
</dbReference>
<reference evidence="2" key="1">
    <citation type="journal article" date="2011" name="Proc. Natl. Acad. Sci. U.S.A.">
        <title>Genomic insights into the physiology and ecology of the marine filamentous cyanobacterium Lyngbya majuscula.</title>
        <authorList>
            <person name="Jones A.C."/>
            <person name="Monroe E.A."/>
            <person name="Podell S."/>
            <person name="Hess W.R."/>
            <person name="Klages S."/>
            <person name="Esquenazi E."/>
            <person name="Niessen S."/>
            <person name="Hoover H."/>
            <person name="Rothmann M."/>
            <person name="Lasken R.S."/>
            <person name="Yates J.R.III."/>
            <person name="Reinhardt R."/>
            <person name="Kube M."/>
            <person name="Burkart M.D."/>
            <person name="Allen E.E."/>
            <person name="Dorrestein P.C."/>
            <person name="Gerwick W.H."/>
            <person name="Gerwick L."/>
        </authorList>
    </citation>
    <scope>NUCLEOTIDE SEQUENCE [LARGE SCALE GENOMIC DNA]</scope>
    <source>
        <strain evidence="2">3L</strain>
    </source>
</reference>
<gene>
    <name evidence="1" type="ORF">LYNGBM3L_50380</name>
</gene>
<protein>
    <submittedName>
        <fullName evidence="1">Uncharacterized protein</fullName>
    </submittedName>
</protein>
<proteinExistence type="predicted"/>
<evidence type="ECO:0000313" key="2">
    <source>
        <dbReference type="Proteomes" id="UP000003959"/>
    </source>
</evidence>
<dbReference type="EMBL" id="GL890953">
    <property type="protein sequence ID" value="EGJ30479.1"/>
    <property type="molecule type" value="Genomic_DNA"/>
</dbReference>
<accession>F4XY82</accession>
<organism evidence="1 2">
    <name type="scientific">Moorena producens 3L</name>
    <dbReference type="NCBI Taxonomy" id="489825"/>
    <lineage>
        <taxon>Bacteria</taxon>
        <taxon>Bacillati</taxon>
        <taxon>Cyanobacteriota</taxon>
        <taxon>Cyanophyceae</taxon>
        <taxon>Coleofasciculales</taxon>
        <taxon>Coleofasciculaceae</taxon>
        <taxon>Moorena</taxon>
    </lineage>
</organism>
<name>F4XY82_9CYAN</name>
<keyword evidence="2" id="KW-1185">Reference proteome</keyword>
<evidence type="ECO:0000313" key="1">
    <source>
        <dbReference type="EMBL" id="EGJ30479.1"/>
    </source>
</evidence>
<sequence>MYSTIKSWLKKTYLIRQVEITTNLPIHYLIMARQLGHKFSRFKAIIVSEKTLHPTDMHVDIKAFSKLLNSVVKN</sequence>